<evidence type="ECO:0000256" key="9">
    <source>
        <dbReference type="ARBA" id="ARBA00022792"/>
    </source>
</evidence>
<evidence type="ECO:0000256" key="10">
    <source>
        <dbReference type="ARBA" id="ARBA00022967"/>
    </source>
</evidence>
<dbReference type="RefSeq" id="YP_010181257.1">
    <property type="nucleotide sequence ID" value="NC_058251.1"/>
</dbReference>
<dbReference type="InterPro" id="IPR001750">
    <property type="entry name" value="ND/Mrp_TM"/>
</dbReference>
<feature type="transmembrane region" description="Helical" evidence="19">
    <location>
        <begin position="187"/>
        <end position="208"/>
    </location>
</feature>
<evidence type="ECO:0000256" key="15">
    <source>
        <dbReference type="ARBA" id="ARBA00023128"/>
    </source>
</evidence>
<reference evidence="21" key="1">
    <citation type="submission" date="2020-11" db="EMBL/GenBank/DDBJ databases">
        <authorList>
            <person name="Plumb M."/>
            <person name="Garfin J."/>
            <person name="Lorentz A."/>
            <person name="Wang X."/>
        </authorList>
    </citation>
    <scope>NUCLEOTIDE SEQUENCE</scope>
</reference>
<feature type="domain" description="NADH:quinone oxidoreductase/Mrp antiporter transmembrane" evidence="20">
    <location>
        <begin position="80"/>
        <end position="273"/>
    </location>
</feature>
<keyword evidence="13" id="KW-0520">NAD</keyword>
<evidence type="ECO:0000256" key="12">
    <source>
        <dbReference type="ARBA" id="ARBA00022989"/>
    </source>
</evidence>
<evidence type="ECO:0000256" key="13">
    <source>
        <dbReference type="ARBA" id="ARBA00023027"/>
    </source>
</evidence>
<keyword evidence="14" id="KW-0830">Ubiquinone</keyword>
<dbReference type="Pfam" id="PF00361">
    <property type="entry name" value="Proton_antipo_M"/>
    <property type="match status" value="1"/>
</dbReference>
<dbReference type="GeneID" id="68206893"/>
<name>A0A8E5JZU4_9NEOP</name>
<evidence type="ECO:0000256" key="8">
    <source>
        <dbReference type="ARBA" id="ARBA00022692"/>
    </source>
</evidence>
<dbReference type="PANTHER" id="PTHR46552">
    <property type="entry name" value="NADH-UBIQUINONE OXIDOREDUCTASE CHAIN 2"/>
    <property type="match status" value="1"/>
</dbReference>
<evidence type="ECO:0000313" key="21">
    <source>
        <dbReference type="EMBL" id="QVD42814.1"/>
    </source>
</evidence>
<dbReference type="EMBL" id="MW233591">
    <property type="protein sequence ID" value="QVD42814.1"/>
    <property type="molecule type" value="Genomic_DNA"/>
</dbReference>
<feature type="transmembrane region" description="Helical" evidence="19">
    <location>
        <begin position="63"/>
        <end position="93"/>
    </location>
</feature>
<accession>A0A8E5JZU4</accession>
<keyword evidence="15 21" id="KW-0496">Mitochondrion</keyword>
<feature type="transmembrane region" description="Helical" evidence="19">
    <location>
        <begin position="139"/>
        <end position="157"/>
    </location>
</feature>
<evidence type="ECO:0000259" key="20">
    <source>
        <dbReference type="Pfam" id="PF00361"/>
    </source>
</evidence>
<evidence type="ECO:0000256" key="18">
    <source>
        <dbReference type="ARBA" id="ARBA00049551"/>
    </source>
</evidence>
<dbReference type="GO" id="GO:0008137">
    <property type="term" value="F:NADH dehydrogenase (ubiquinone) activity"/>
    <property type="evidence" value="ECO:0007669"/>
    <property type="project" value="UniProtKB-EC"/>
</dbReference>
<dbReference type="CTD" id="4536"/>
<evidence type="ECO:0000256" key="4">
    <source>
        <dbReference type="ARBA" id="ARBA00012944"/>
    </source>
</evidence>
<comment type="similarity">
    <text evidence="3">Belongs to the complex I subunit 2 family.</text>
</comment>
<gene>
    <name evidence="21" type="primary">ND2</name>
</gene>
<evidence type="ECO:0000256" key="19">
    <source>
        <dbReference type="SAM" id="Phobius"/>
    </source>
</evidence>
<evidence type="ECO:0000256" key="1">
    <source>
        <dbReference type="ARBA" id="ARBA00003257"/>
    </source>
</evidence>
<organism evidence="21">
    <name type="scientific">Bactrothrips quadrituberculatus</name>
    <dbReference type="NCBI Taxonomy" id="1246465"/>
    <lineage>
        <taxon>Eukaryota</taxon>
        <taxon>Metazoa</taxon>
        <taxon>Ecdysozoa</taxon>
        <taxon>Arthropoda</taxon>
        <taxon>Hexapoda</taxon>
        <taxon>Insecta</taxon>
        <taxon>Pterygota</taxon>
        <taxon>Neoptera</taxon>
        <taxon>Paraneoptera</taxon>
        <taxon>Thysanoptera</taxon>
        <taxon>Tubulifera</taxon>
        <taxon>Phlaeothripoidea</taxon>
        <taxon>Phlaeothripidae</taxon>
        <taxon>Idolothripinae</taxon>
        <taxon>Bactrothrips</taxon>
    </lineage>
</organism>
<evidence type="ECO:0000256" key="7">
    <source>
        <dbReference type="ARBA" id="ARBA00022660"/>
    </source>
</evidence>
<dbReference type="EC" id="7.1.1.2" evidence="4"/>
<geneLocation type="mitochondrion" evidence="21"/>
<evidence type="ECO:0000256" key="11">
    <source>
        <dbReference type="ARBA" id="ARBA00022982"/>
    </source>
</evidence>
<keyword evidence="11" id="KW-0249">Electron transport</keyword>
<comment type="subcellular location">
    <subcellularLocation>
        <location evidence="2">Mitochondrion inner membrane</location>
        <topology evidence="2">Multi-pass membrane protein</topology>
    </subcellularLocation>
</comment>
<keyword evidence="6" id="KW-0813">Transport</keyword>
<feature type="transmembrane region" description="Helical" evidence="19">
    <location>
        <begin position="7"/>
        <end position="25"/>
    </location>
</feature>
<keyword evidence="12 19" id="KW-1133">Transmembrane helix</keyword>
<evidence type="ECO:0000256" key="3">
    <source>
        <dbReference type="ARBA" id="ARBA00007012"/>
    </source>
</evidence>
<keyword evidence="16 19" id="KW-0472">Membrane</keyword>
<sequence>MFIFQSNYFLILCKYMMILGILFGLNSYSWFSMWMSMEIMLMSFIPCLIMKKSVSESYSTLKYFIFQCLGSSFFILGMMEFFLFEFMILGLFIKLGFFPNHFWVISISKHMNWFNFFLLMTIQKILPLWFLVNFFYKKMFFFFILILLNSIVGNLGSLNQMDLRVLLVFSSMNHMTWMLFTSLMNMLYFYFYLISYILMMMLLCFFFFNNNIFYLYQLFYLADLMLKYKVSFLSLIFLSFLGFPPLLGFFLKFVSIMSFNYIFLSIWIFIMLMMNLFLSFSYLRVFLFLYMKFFRSVLYFNSLSFNFFSLIFLFIVLVF</sequence>
<keyword evidence="7" id="KW-0679">Respiratory chain</keyword>
<reference evidence="21" key="2">
    <citation type="submission" date="2022-12" db="EMBL/GenBank/DDBJ databases">
        <title>The complete mitochondrial genome of Bactrothrips quadrituberculatus(Thysanoptera: Phlaeothripidae).</title>
        <authorList>
            <person name="Dang L."/>
        </authorList>
    </citation>
    <scope>NUCLEOTIDE SEQUENCE</scope>
</reference>
<feature type="transmembrane region" description="Helical" evidence="19">
    <location>
        <begin position="113"/>
        <end position="132"/>
    </location>
</feature>
<comment type="catalytic activity">
    <reaction evidence="18">
        <text>a ubiquinone + NADH + 5 H(+)(in) = a ubiquinol + NAD(+) + 4 H(+)(out)</text>
        <dbReference type="Rhea" id="RHEA:29091"/>
        <dbReference type="Rhea" id="RHEA-COMP:9565"/>
        <dbReference type="Rhea" id="RHEA-COMP:9566"/>
        <dbReference type="ChEBI" id="CHEBI:15378"/>
        <dbReference type="ChEBI" id="CHEBI:16389"/>
        <dbReference type="ChEBI" id="CHEBI:17976"/>
        <dbReference type="ChEBI" id="CHEBI:57540"/>
        <dbReference type="ChEBI" id="CHEBI:57945"/>
        <dbReference type="EC" id="7.1.1.2"/>
    </reaction>
</comment>
<evidence type="ECO:0000256" key="16">
    <source>
        <dbReference type="ARBA" id="ARBA00023136"/>
    </source>
</evidence>
<evidence type="ECO:0000256" key="5">
    <source>
        <dbReference type="ARBA" id="ARBA00021008"/>
    </source>
</evidence>
<dbReference type="PANTHER" id="PTHR46552:SF1">
    <property type="entry name" value="NADH-UBIQUINONE OXIDOREDUCTASE CHAIN 2"/>
    <property type="match status" value="1"/>
</dbReference>
<protein>
    <recommendedName>
        <fullName evidence="5">NADH-ubiquinone oxidoreductase chain 2</fullName>
        <ecNumber evidence="4">7.1.1.2</ecNumber>
    </recommendedName>
    <alternativeName>
        <fullName evidence="17">NADH dehydrogenase subunit 2</fullName>
    </alternativeName>
</protein>
<feature type="transmembrane region" description="Helical" evidence="19">
    <location>
        <begin position="298"/>
        <end position="318"/>
    </location>
</feature>
<feature type="transmembrane region" description="Helical" evidence="19">
    <location>
        <begin position="31"/>
        <end position="51"/>
    </location>
</feature>
<evidence type="ECO:0000256" key="2">
    <source>
        <dbReference type="ARBA" id="ARBA00004448"/>
    </source>
</evidence>
<evidence type="ECO:0000256" key="17">
    <source>
        <dbReference type="ARBA" id="ARBA00031028"/>
    </source>
</evidence>
<dbReference type="AlphaFoldDB" id="A0A8E5JZU4"/>
<feature type="transmembrane region" description="Helical" evidence="19">
    <location>
        <begin position="228"/>
        <end position="251"/>
    </location>
</feature>
<keyword evidence="10" id="KW-1278">Translocase</keyword>
<dbReference type="GO" id="GO:0006120">
    <property type="term" value="P:mitochondrial electron transport, NADH to ubiquinone"/>
    <property type="evidence" value="ECO:0007669"/>
    <property type="project" value="TreeGrafter"/>
</dbReference>
<evidence type="ECO:0000256" key="14">
    <source>
        <dbReference type="ARBA" id="ARBA00023075"/>
    </source>
</evidence>
<evidence type="ECO:0000256" key="6">
    <source>
        <dbReference type="ARBA" id="ARBA00022448"/>
    </source>
</evidence>
<keyword evidence="9" id="KW-0999">Mitochondrion inner membrane</keyword>
<feature type="transmembrane region" description="Helical" evidence="19">
    <location>
        <begin position="258"/>
        <end position="278"/>
    </location>
</feature>
<proteinExistence type="inferred from homology"/>
<keyword evidence="8 19" id="KW-0812">Transmembrane</keyword>
<comment type="function">
    <text evidence="1">Core subunit of the mitochondrial membrane respiratory chain NADH dehydrogenase (Complex I) that is believed to belong to the minimal assembly required for catalysis. Complex I functions in the transfer of electrons from NADH to the respiratory chain. The immediate electron acceptor for the enzyme is believed to be ubiquinone.</text>
</comment>
<dbReference type="InterPro" id="IPR050175">
    <property type="entry name" value="Complex_I_Subunit_2"/>
</dbReference>
<dbReference type="GO" id="GO:0005743">
    <property type="term" value="C:mitochondrial inner membrane"/>
    <property type="evidence" value="ECO:0007669"/>
    <property type="project" value="UniProtKB-SubCell"/>
</dbReference>